<dbReference type="eggNOG" id="ENOG5033CH4">
    <property type="taxonomic scope" value="Bacteria"/>
</dbReference>
<name>S9RK53_9RHOB</name>
<organism evidence="1 2">
    <name type="scientific">Salipiger mucosus DSM 16094</name>
    <dbReference type="NCBI Taxonomy" id="1123237"/>
    <lineage>
        <taxon>Bacteria</taxon>
        <taxon>Pseudomonadati</taxon>
        <taxon>Pseudomonadota</taxon>
        <taxon>Alphaproteobacteria</taxon>
        <taxon>Rhodobacterales</taxon>
        <taxon>Roseobacteraceae</taxon>
        <taxon>Salipiger</taxon>
    </lineage>
</organism>
<dbReference type="Proteomes" id="UP000015347">
    <property type="component" value="Unassembled WGS sequence"/>
</dbReference>
<evidence type="ECO:0000313" key="2">
    <source>
        <dbReference type="Proteomes" id="UP000015347"/>
    </source>
</evidence>
<proteinExistence type="predicted"/>
<dbReference type="EMBL" id="APVH01000039">
    <property type="protein sequence ID" value="EPX78495.1"/>
    <property type="molecule type" value="Genomic_DNA"/>
</dbReference>
<reference evidence="2" key="1">
    <citation type="journal article" date="2014" name="Stand. Genomic Sci.">
        <title>Genome sequence of the exopolysaccharide-producing Salipiger mucosus type strain (DSM 16094(T)), a moderately halophilic member of the Roseobacter clade.</title>
        <authorList>
            <person name="Riedel T."/>
            <person name="Spring S."/>
            <person name="Fiebig A."/>
            <person name="Petersen J."/>
            <person name="Kyrpides N.C."/>
            <person name="Goker M."/>
            <person name="Klenk H.P."/>
        </authorList>
    </citation>
    <scope>NUCLEOTIDE SEQUENCE [LARGE SCALE GENOMIC DNA]</scope>
    <source>
        <strain evidence="2">DSM 16094</strain>
    </source>
</reference>
<evidence type="ECO:0000313" key="1">
    <source>
        <dbReference type="EMBL" id="EPX78495.1"/>
    </source>
</evidence>
<dbReference type="RefSeq" id="WP_020039252.1">
    <property type="nucleotide sequence ID" value="NZ_KE557280.1"/>
</dbReference>
<dbReference type="HOGENOM" id="CLU_178481_4_1_5"/>
<sequence>MTMFSTLKTRIERRARYHRAVRELRSMPLDVALDLDLDRADAHRIAHRAVYGA</sequence>
<accession>S9RK53</accession>
<comment type="caution">
    <text evidence="1">The sequence shown here is derived from an EMBL/GenBank/DDBJ whole genome shotgun (WGS) entry which is preliminary data.</text>
</comment>
<evidence type="ECO:0008006" key="3">
    <source>
        <dbReference type="Google" id="ProtNLM"/>
    </source>
</evidence>
<dbReference type="STRING" id="1123237.Salmuc_03605"/>
<dbReference type="AlphaFoldDB" id="S9RK53"/>
<keyword evidence="2" id="KW-1185">Reference proteome</keyword>
<protein>
    <recommendedName>
        <fullName evidence="3">DUF1127 domain-containing protein</fullName>
    </recommendedName>
</protein>
<gene>
    <name evidence="1" type="ORF">Salmuc_03605</name>
</gene>